<evidence type="ECO:0000313" key="3">
    <source>
        <dbReference type="Proteomes" id="UP001143474"/>
    </source>
</evidence>
<reference evidence="2" key="2">
    <citation type="submission" date="2023-01" db="EMBL/GenBank/DDBJ databases">
        <authorList>
            <person name="Sun Q."/>
            <person name="Evtushenko L."/>
        </authorList>
    </citation>
    <scope>NUCLEOTIDE SEQUENCE</scope>
    <source>
        <strain evidence="2">VKM Ac-2007</strain>
    </source>
</reference>
<gene>
    <name evidence="2" type="ORF">GCM10017600_61010</name>
</gene>
<evidence type="ECO:0000256" key="1">
    <source>
        <dbReference type="SAM" id="MobiDB-lite"/>
    </source>
</evidence>
<feature type="region of interest" description="Disordered" evidence="1">
    <location>
        <begin position="42"/>
        <end position="76"/>
    </location>
</feature>
<name>A0A9W6I624_9ACTN</name>
<protein>
    <submittedName>
        <fullName evidence="2">Uncharacterized protein</fullName>
    </submittedName>
</protein>
<organism evidence="2 3">
    <name type="scientific">Streptosporangium carneum</name>
    <dbReference type="NCBI Taxonomy" id="47481"/>
    <lineage>
        <taxon>Bacteria</taxon>
        <taxon>Bacillati</taxon>
        <taxon>Actinomycetota</taxon>
        <taxon>Actinomycetes</taxon>
        <taxon>Streptosporangiales</taxon>
        <taxon>Streptosporangiaceae</taxon>
        <taxon>Streptosporangium</taxon>
    </lineage>
</organism>
<comment type="caution">
    <text evidence="2">The sequence shown here is derived from an EMBL/GenBank/DDBJ whole genome shotgun (WGS) entry which is preliminary data.</text>
</comment>
<reference evidence="2" key="1">
    <citation type="journal article" date="2014" name="Int. J. Syst. Evol. Microbiol.">
        <title>Complete genome sequence of Corynebacterium casei LMG S-19264T (=DSM 44701T), isolated from a smear-ripened cheese.</title>
        <authorList>
            <consortium name="US DOE Joint Genome Institute (JGI-PGF)"/>
            <person name="Walter F."/>
            <person name="Albersmeier A."/>
            <person name="Kalinowski J."/>
            <person name="Ruckert C."/>
        </authorList>
    </citation>
    <scope>NUCLEOTIDE SEQUENCE</scope>
    <source>
        <strain evidence="2">VKM Ac-2007</strain>
    </source>
</reference>
<sequence length="76" mass="7738">MVVTNSANVASGRTAMATSPMTSFTCSVIACLPFLLTSAPSPGVRGLPSGKRGPGPRRAFFQGGSDHDGTCPVPEE</sequence>
<dbReference type="Proteomes" id="UP001143474">
    <property type="component" value="Unassembled WGS sequence"/>
</dbReference>
<keyword evidence="3" id="KW-1185">Reference proteome</keyword>
<dbReference type="EMBL" id="BSEV01000017">
    <property type="protein sequence ID" value="GLK12691.1"/>
    <property type="molecule type" value="Genomic_DNA"/>
</dbReference>
<accession>A0A9W6I624</accession>
<evidence type="ECO:0000313" key="2">
    <source>
        <dbReference type="EMBL" id="GLK12691.1"/>
    </source>
</evidence>
<proteinExistence type="predicted"/>
<dbReference type="AlphaFoldDB" id="A0A9W6I624"/>